<dbReference type="AlphaFoldDB" id="A0AAJ2HK31"/>
<organism evidence="9 10">
    <name type="scientific">Microbacterium aurantiacum</name>
    <dbReference type="NCBI Taxonomy" id="162393"/>
    <lineage>
        <taxon>Bacteria</taxon>
        <taxon>Bacillati</taxon>
        <taxon>Actinomycetota</taxon>
        <taxon>Actinomycetes</taxon>
        <taxon>Micrococcales</taxon>
        <taxon>Microbacteriaceae</taxon>
        <taxon>Microbacterium</taxon>
    </lineage>
</organism>
<dbReference type="CDD" id="cd06261">
    <property type="entry name" value="TM_PBP2"/>
    <property type="match status" value="1"/>
</dbReference>
<evidence type="ECO:0000256" key="6">
    <source>
        <dbReference type="ARBA" id="ARBA00023136"/>
    </source>
</evidence>
<proteinExistence type="inferred from homology"/>
<evidence type="ECO:0000313" key="9">
    <source>
        <dbReference type="EMBL" id="MDS0244328.1"/>
    </source>
</evidence>
<evidence type="ECO:0000256" key="4">
    <source>
        <dbReference type="ARBA" id="ARBA00022692"/>
    </source>
</evidence>
<evidence type="ECO:0000313" key="10">
    <source>
        <dbReference type="Proteomes" id="UP001183582"/>
    </source>
</evidence>
<dbReference type="Proteomes" id="UP001183582">
    <property type="component" value="Unassembled WGS sequence"/>
</dbReference>
<dbReference type="InterPro" id="IPR035906">
    <property type="entry name" value="MetI-like_sf"/>
</dbReference>
<dbReference type="PANTHER" id="PTHR30193">
    <property type="entry name" value="ABC TRANSPORTER PERMEASE PROTEIN"/>
    <property type="match status" value="1"/>
</dbReference>
<evidence type="ECO:0000256" key="1">
    <source>
        <dbReference type="ARBA" id="ARBA00004651"/>
    </source>
</evidence>
<dbReference type="Gene3D" id="1.10.3720.10">
    <property type="entry name" value="MetI-like"/>
    <property type="match status" value="1"/>
</dbReference>
<name>A0AAJ2HK31_9MICO</name>
<evidence type="ECO:0000256" key="3">
    <source>
        <dbReference type="ARBA" id="ARBA00022475"/>
    </source>
</evidence>
<feature type="domain" description="ABC transmembrane type-1" evidence="8">
    <location>
        <begin position="74"/>
        <end position="288"/>
    </location>
</feature>
<feature type="transmembrane region" description="Helical" evidence="7">
    <location>
        <begin position="270"/>
        <end position="291"/>
    </location>
</feature>
<keyword evidence="2 7" id="KW-0813">Transport</keyword>
<evidence type="ECO:0000256" key="2">
    <source>
        <dbReference type="ARBA" id="ARBA00022448"/>
    </source>
</evidence>
<protein>
    <submittedName>
        <fullName evidence="9">Sugar ABC transporter permease</fullName>
    </submittedName>
</protein>
<evidence type="ECO:0000259" key="8">
    <source>
        <dbReference type="PROSITE" id="PS50928"/>
    </source>
</evidence>
<keyword evidence="6 7" id="KW-0472">Membrane</keyword>
<dbReference type="EMBL" id="JAHWXH010000001">
    <property type="protein sequence ID" value="MDS0244328.1"/>
    <property type="molecule type" value="Genomic_DNA"/>
</dbReference>
<dbReference type="Pfam" id="PF00528">
    <property type="entry name" value="BPD_transp_1"/>
    <property type="match status" value="1"/>
</dbReference>
<keyword evidence="4 7" id="KW-0812">Transmembrane</keyword>
<gene>
    <name evidence="9" type="ORF">KZC50_01735</name>
</gene>
<feature type="transmembrane region" description="Helical" evidence="7">
    <location>
        <begin position="152"/>
        <end position="169"/>
    </location>
</feature>
<dbReference type="InterPro" id="IPR051393">
    <property type="entry name" value="ABC_transporter_permease"/>
</dbReference>
<dbReference type="SUPFAM" id="SSF161098">
    <property type="entry name" value="MetI-like"/>
    <property type="match status" value="1"/>
</dbReference>
<comment type="similarity">
    <text evidence="7">Belongs to the binding-protein-dependent transport system permease family.</text>
</comment>
<feature type="transmembrane region" description="Helical" evidence="7">
    <location>
        <begin position="15"/>
        <end position="40"/>
    </location>
</feature>
<keyword evidence="5 7" id="KW-1133">Transmembrane helix</keyword>
<feature type="transmembrane region" description="Helical" evidence="7">
    <location>
        <begin position="237"/>
        <end position="258"/>
    </location>
</feature>
<reference evidence="9 10" key="1">
    <citation type="submission" date="2021-06" db="EMBL/GenBank/DDBJ databases">
        <title>Genome-based taxonomic framework of Microbacterium strains isolated from marine environment, the description of four new species and reclassification of four preexisting species.</title>
        <authorList>
            <person name="Lee S.D."/>
            <person name="Kim S.-M."/>
            <person name="Byeon Y.-S."/>
            <person name="Yang H.L."/>
            <person name="Kim I.S."/>
        </authorList>
    </citation>
    <scope>NUCLEOTIDE SEQUENCE [LARGE SCALE GENOMIC DNA]</scope>
    <source>
        <strain evidence="9 10">KACC 20514</strain>
    </source>
</reference>
<sequence length="298" mass="32288">MADTTQVTRGPGRRIGWAFSAPALVAGLIVTIYPLIYLLASSVSRSTLGQPFQEIVGGANFSRAFGDTTFVDALVRTSAFAIGTAVFQVALGLMIALLMRQLTRGQNVIRTLILLPLLTPPVMAAVVWKLILAPNGGLFNAVLMQLGLTTEPISLLGSSFWAIIMVALADSWQWTPFVALILYAGLLALPQSVYEAAQVEGAGPWQTFRYITFPMVLPTITAVLLIKLIISFKVFDLIYILTAGGPADASMLSGFLIFRTAMREFDVGYAAAQTLIFVIVVTLVTIPVTMLRNRTRWS</sequence>
<keyword evidence="3" id="KW-1003">Cell membrane</keyword>
<dbReference type="GO" id="GO:0055085">
    <property type="term" value="P:transmembrane transport"/>
    <property type="evidence" value="ECO:0007669"/>
    <property type="project" value="InterPro"/>
</dbReference>
<comment type="caution">
    <text evidence="9">The sequence shown here is derived from an EMBL/GenBank/DDBJ whole genome shotgun (WGS) entry which is preliminary data.</text>
</comment>
<feature type="transmembrane region" description="Helical" evidence="7">
    <location>
        <begin position="210"/>
        <end position="230"/>
    </location>
</feature>
<feature type="transmembrane region" description="Helical" evidence="7">
    <location>
        <begin position="79"/>
        <end position="99"/>
    </location>
</feature>
<accession>A0AAJ2HK31</accession>
<dbReference type="GO" id="GO:0005886">
    <property type="term" value="C:plasma membrane"/>
    <property type="evidence" value="ECO:0007669"/>
    <property type="project" value="UniProtKB-SubCell"/>
</dbReference>
<comment type="subcellular location">
    <subcellularLocation>
        <location evidence="1 7">Cell membrane</location>
        <topology evidence="1 7">Multi-pass membrane protein</topology>
    </subcellularLocation>
</comment>
<dbReference type="InterPro" id="IPR000515">
    <property type="entry name" value="MetI-like"/>
</dbReference>
<dbReference type="PANTHER" id="PTHR30193:SF45">
    <property type="entry name" value="ABC TRANSPORTER PERMEASE PROTEIN"/>
    <property type="match status" value="1"/>
</dbReference>
<dbReference type="PROSITE" id="PS50928">
    <property type="entry name" value="ABC_TM1"/>
    <property type="match status" value="1"/>
</dbReference>
<feature type="transmembrane region" description="Helical" evidence="7">
    <location>
        <begin position="111"/>
        <end position="132"/>
    </location>
</feature>
<evidence type="ECO:0000256" key="7">
    <source>
        <dbReference type="RuleBase" id="RU363032"/>
    </source>
</evidence>
<evidence type="ECO:0000256" key="5">
    <source>
        <dbReference type="ARBA" id="ARBA00022989"/>
    </source>
</evidence>
<feature type="transmembrane region" description="Helical" evidence="7">
    <location>
        <begin position="176"/>
        <end position="194"/>
    </location>
</feature>
<dbReference type="RefSeq" id="WP_310890412.1">
    <property type="nucleotide sequence ID" value="NZ_BAAAGR010000001.1"/>
</dbReference>
<dbReference type="GeneID" id="301456908"/>